<dbReference type="GO" id="GO:0016702">
    <property type="term" value="F:oxidoreductase activity, acting on single donors with incorporation of molecular oxygen, incorporation of two atoms of oxygen"/>
    <property type="evidence" value="ECO:0007669"/>
    <property type="project" value="UniProtKB-ARBA"/>
</dbReference>
<dbReference type="GO" id="GO:0020037">
    <property type="term" value="F:heme binding"/>
    <property type="evidence" value="ECO:0007669"/>
    <property type="project" value="InterPro"/>
</dbReference>
<dbReference type="PANTHER" id="PTHR28657">
    <property type="entry name" value="INDOLEAMINE 2,3-DIOXYGENASE"/>
    <property type="match status" value="1"/>
</dbReference>
<proteinExistence type="inferred from homology"/>
<dbReference type="AlphaFoldDB" id="A0A9W8E542"/>
<evidence type="ECO:0000256" key="3">
    <source>
        <dbReference type="ARBA" id="ARBA00023004"/>
    </source>
</evidence>
<accession>A0A9W8E542</accession>
<name>A0A9W8E542_9FUNG</name>
<dbReference type="Pfam" id="PF01231">
    <property type="entry name" value="IDO"/>
    <property type="match status" value="1"/>
</dbReference>
<evidence type="ECO:0000256" key="2">
    <source>
        <dbReference type="ARBA" id="ARBA00022723"/>
    </source>
</evidence>
<dbReference type="PANTHER" id="PTHR28657:SF3">
    <property type="entry name" value="INDOLEAMINE 2,3-DIOXYGENASE"/>
    <property type="match status" value="1"/>
</dbReference>
<dbReference type="Gene3D" id="1.20.58.480">
    <property type="match status" value="1"/>
</dbReference>
<sequence>MSFTPTRVRLQAQPLLDHHEWKNIDPYSQFQVDGRRGFLPKEEPLVELPGRYEVLEDLLQRMPLKLPDGSPGLLTSGELGEAVRKELPLYDISSETDPALLMALFRDLTFLGSAYLLEPCDLRYRETGDYGLAREILPKEIALPLEAVATKIGAKPFMEYAQSYALYNYRVKDPGQPLVYDNIELIRKFSGTASEHGFIVVHVAMVAHTGQLVGHALEVLRAVRHQDRVQFNRALQGYRDTLDKINGVMETMWKHSKPDEYLSFRTFIMGSKNQPMFPNGITFEGTPAESNPRFYRGESGANDSIVPTSDNLFQLTGRMPDNPLTQTLRDFRTYRPRNHHAFVMHVESEAERLQVRDFALQDPVSTALYLQNLDWIRDFRHRHWLFTKEYIIKHTTHPVATGGSPIVTWLPNQLTTVLNAIHEVAAKLDTTQLPPVHRAKVEEIAVKASTQQRILSREVQELQARFPDQNRYST</sequence>
<evidence type="ECO:0008006" key="7">
    <source>
        <dbReference type="Google" id="ProtNLM"/>
    </source>
</evidence>
<keyword evidence="4" id="KW-0349">Heme</keyword>
<comment type="similarity">
    <text evidence="1">Belongs to the indoleamine 2,3-dioxygenase family.</text>
</comment>
<dbReference type="GO" id="GO:0046872">
    <property type="term" value="F:metal ion binding"/>
    <property type="evidence" value="ECO:0007669"/>
    <property type="project" value="UniProtKB-KW"/>
</dbReference>
<dbReference type="GO" id="GO:0019441">
    <property type="term" value="P:L-tryptophan catabolic process to kynurenine"/>
    <property type="evidence" value="ECO:0007669"/>
    <property type="project" value="InterPro"/>
</dbReference>
<feature type="binding site" description="proximal binding residue" evidence="4">
    <location>
        <position position="383"/>
    </location>
    <ligand>
        <name>heme b</name>
        <dbReference type="ChEBI" id="CHEBI:60344"/>
    </ligand>
    <ligandPart>
        <name>Fe</name>
        <dbReference type="ChEBI" id="CHEBI:18248"/>
    </ligandPart>
</feature>
<evidence type="ECO:0000313" key="5">
    <source>
        <dbReference type="EMBL" id="KAJ1969851.1"/>
    </source>
</evidence>
<organism evidence="5 6">
    <name type="scientific">Dispira parvispora</name>
    <dbReference type="NCBI Taxonomy" id="1520584"/>
    <lineage>
        <taxon>Eukaryota</taxon>
        <taxon>Fungi</taxon>
        <taxon>Fungi incertae sedis</taxon>
        <taxon>Zoopagomycota</taxon>
        <taxon>Kickxellomycotina</taxon>
        <taxon>Dimargaritomycetes</taxon>
        <taxon>Dimargaritales</taxon>
        <taxon>Dimargaritaceae</taxon>
        <taxon>Dispira</taxon>
    </lineage>
</organism>
<comment type="caution">
    <text evidence="5">The sequence shown here is derived from an EMBL/GenBank/DDBJ whole genome shotgun (WGS) entry which is preliminary data.</text>
</comment>
<evidence type="ECO:0000256" key="4">
    <source>
        <dbReference type="PIRSR" id="PIRSR600898-1"/>
    </source>
</evidence>
<dbReference type="InterPro" id="IPR037217">
    <property type="entry name" value="Trp/Indoleamine_2_3_dOase-like"/>
</dbReference>
<reference evidence="5" key="1">
    <citation type="submission" date="2022-07" db="EMBL/GenBank/DDBJ databases">
        <title>Phylogenomic reconstructions and comparative analyses of Kickxellomycotina fungi.</title>
        <authorList>
            <person name="Reynolds N.K."/>
            <person name="Stajich J.E."/>
            <person name="Barry K."/>
            <person name="Grigoriev I.V."/>
            <person name="Crous P."/>
            <person name="Smith M.E."/>
        </authorList>
    </citation>
    <scope>NUCLEOTIDE SEQUENCE</scope>
    <source>
        <strain evidence="5">RSA 1196</strain>
    </source>
</reference>
<dbReference type="EMBL" id="JANBPY010000018">
    <property type="protein sequence ID" value="KAJ1969851.1"/>
    <property type="molecule type" value="Genomic_DNA"/>
</dbReference>
<keyword evidence="6" id="KW-1185">Reference proteome</keyword>
<gene>
    <name evidence="5" type="ORF">IWQ62_000349</name>
</gene>
<dbReference type="OrthoDB" id="10262710at2759"/>
<protein>
    <recommendedName>
        <fullName evidence="7">Indoleamine 2,3-dioxygenase</fullName>
    </recommendedName>
</protein>
<keyword evidence="2 4" id="KW-0479">Metal-binding</keyword>
<evidence type="ECO:0000313" key="6">
    <source>
        <dbReference type="Proteomes" id="UP001150925"/>
    </source>
</evidence>
<evidence type="ECO:0000256" key="1">
    <source>
        <dbReference type="ARBA" id="ARBA00007119"/>
    </source>
</evidence>
<dbReference type="SUPFAM" id="SSF140959">
    <property type="entry name" value="Indolic compounds 2,3-dioxygenase-like"/>
    <property type="match status" value="1"/>
</dbReference>
<keyword evidence="3 4" id="KW-0408">Iron</keyword>
<dbReference type="Proteomes" id="UP001150925">
    <property type="component" value="Unassembled WGS sequence"/>
</dbReference>
<dbReference type="InterPro" id="IPR000898">
    <property type="entry name" value="Indolamine_dOase"/>
</dbReference>